<dbReference type="EMBL" id="VSSQ01121401">
    <property type="protein sequence ID" value="MPN53837.1"/>
    <property type="molecule type" value="Genomic_DNA"/>
</dbReference>
<evidence type="ECO:0000313" key="2">
    <source>
        <dbReference type="EMBL" id="MPN53837.1"/>
    </source>
</evidence>
<evidence type="ECO:0000256" key="1">
    <source>
        <dbReference type="SAM" id="MobiDB-lite"/>
    </source>
</evidence>
<organism evidence="2">
    <name type="scientific">bioreactor metagenome</name>
    <dbReference type="NCBI Taxonomy" id="1076179"/>
    <lineage>
        <taxon>unclassified sequences</taxon>
        <taxon>metagenomes</taxon>
        <taxon>ecological metagenomes</taxon>
    </lineage>
</organism>
<gene>
    <name evidence="2" type="ORF">SDC9_201504</name>
</gene>
<dbReference type="AlphaFoldDB" id="A0A645IRI7"/>
<name>A0A645IRI7_9ZZZZ</name>
<protein>
    <submittedName>
        <fullName evidence="2">Uncharacterized protein</fullName>
    </submittedName>
</protein>
<sequence>MMAHDRPRPEAGRPDGRNAPVVRFRSGAAFRPKAEPLRTPTSPDKAPGEDRDDLCGREILRSSHVVQAEADAPDPDHLSPLRGRAGCRYWGPTRTSPDW</sequence>
<comment type="caution">
    <text evidence="2">The sequence shown here is derived from an EMBL/GenBank/DDBJ whole genome shotgun (WGS) entry which is preliminary data.</text>
</comment>
<proteinExistence type="predicted"/>
<reference evidence="2" key="1">
    <citation type="submission" date="2019-08" db="EMBL/GenBank/DDBJ databases">
        <authorList>
            <person name="Kucharzyk K."/>
            <person name="Murdoch R.W."/>
            <person name="Higgins S."/>
            <person name="Loffler F."/>
        </authorList>
    </citation>
    <scope>NUCLEOTIDE SEQUENCE</scope>
</reference>
<accession>A0A645IRI7</accession>
<feature type="region of interest" description="Disordered" evidence="1">
    <location>
        <begin position="1"/>
        <end position="99"/>
    </location>
</feature>
<feature type="compositionally biased region" description="Basic and acidic residues" evidence="1">
    <location>
        <begin position="1"/>
        <end position="16"/>
    </location>
</feature>
<feature type="compositionally biased region" description="Basic and acidic residues" evidence="1">
    <location>
        <begin position="46"/>
        <end position="61"/>
    </location>
</feature>